<sequence length="174" mass="20708">MASIPLYYLGLVPHVLNPISLEYEWFGVLWLEENNRFPIIVGYWFMKEKSEITQNAIQSGFSKWTEVSEHYIVMNMYRSIRNKQQEQDWKQRTRLSIRMIFKTPWRDVPAGLYVIKSRETFPLHASAICKKKFFVWLEHAAVCETEQELQAFIRRVQKEHHAENIMKAGSPSLK</sequence>
<accession>A0ABS4I4X6</accession>
<protein>
    <submittedName>
        <fullName evidence="1">Uncharacterized protein</fullName>
    </submittedName>
</protein>
<reference evidence="1 2" key="1">
    <citation type="submission" date="2021-03" db="EMBL/GenBank/DDBJ databases">
        <title>Genomic Encyclopedia of Type Strains, Phase IV (KMG-IV): sequencing the most valuable type-strain genomes for metagenomic binning, comparative biology and taxonomic classification.</title>
        <authorList>
            <person name="Goeker M."/>
        </authorList>
    </citation>
    <scope>NUCLEOTIDE SEQUENCE [LARGE SCALE GENOMIC DNA]</scope>
    <source>
        <strain evidence="1 2">DSM 24950</strain>
    </source>
</reference>
<evidence type="ECO:0000313" key="2">
    <source>
        <dbReference type="Proteomes" id="UP001519344"/>
    </source>
</evidence>
<dbReference type="EMBL" id="JAGGKV010000017">
    <property type="protein sequence ID" value="MBP1965968.1"/>
    <property type="molecule type" value="Genomic_DNA"/>
</dbReference>
<comment type="caution">
    <text evidence="1">The sequence shown here is derived from an EMBL/GenBank/DDBJ whole genome shotgun (WGS) entry which is preliminary data.</text>
</comment>
<proteinExistence type="predicted"/>
<evidence type="ECO:0000313" key="1">
    <source>
        <dbReference type="EMBL" id="MBP1965968.1"/>
    </source>
</evidence>
<gene>
    <name evidence="1" type="ORF">J2Z65_005213</name>
</gene>
<dbReference type="Proteomes" id="UP001519344">
    <property type="component" value="Unassembled WGS sequence"/>
</dbReference>
<organism evidence="1 2">
    <name type="scientific">Paenibacillus aceris</name>
    <dbReference type="NCBI Taxonomy" id="869555"/>
    <lineage>
        <taxon>Bacteria</taxon>
        <taxon>Bacillati</taxon>
        <taxon>Bacillota</taxon>
        <taxon>Bacilli</taxon>
        <taxon>Bacillales</taxon>
        <taxon>Paenibacillaceae</taxon>
        <taxon>Paenibacillus</taxon>
    </lineage>
</organism>
<dbReference type="RefSeq" id="WP_167055632.1">
    <property type="nucleotide sequence ID" value="NZ_JAAOZR010000011.1"/>
</dbReference>
<name>A0ABS4I4X6_9BACL</name>
<keyword evidence="2" id="KW-1185">Reference proteome</keyword>